<evidence type="ECO:0000256" key="3">
    <source>
        <dbReference type="RuleBase" id="RU000411"/>
    </source>
</evidence>
<evidence type="ECO:0000256" key="2">
    <source>
        <dbReference type="ARBA" id="ARBA00022900"/>
    </source>
</evidence>
<feature type="signal peptide" evidence="5">
    <location>
        <begin position="1"/>
        <end position="21"/>
    </location>
</feature>
<gene>
    <name evidence="7" type="primary">Spn88Ea_0</name>
    <name evidence="7" type="ORF">AVEN_31679_1</name>
</gene>
<dbReference type="EMBL" id="BGPR01020873">
    <property type="protein sequence ID" value="GBN85650.1"/>
    <property type="molecule type" value="Genomic_DNA"/>
</dbReference>
<dbReference type="InterPro" id="IPR036186">
    <property type="entry name" value="Serpin_sf"/>
</dbReference>
<evidence type="ECO:0000313" key="8">
    <source>
        <dbReference type="Proteomes" id="UP000499080"/>
    </source>
</evidence>
<dbReference type="InterPro" id="IPR023796">
    <property type="entry name" value="Serpin_dom"/>
</dbReference>
<protein>
    <submittedName>
        <fullName evidence="7">Serine protease inhibitor 88Ea</fullName>
    </submittedName>
</protein>
<dbReference type="GO" id="GO:0004867">
    <property type="term" value="F:serine-type endopeptidase inhibitor activity"/>
    <property type="evidence" value="ECO:0007669"/>
    <property type="project" value="UniProtKB-KW"/>
</dbReference>
<reference evidence="7 8" key="1">
    <citation type="journal article" date="2019" name="Sci. Rep.">
        <title>Orb-weaving spider Araneus ventricosus genome elucidates the spidroin gene catalogue.</title>
        <authorList>
            <person name="Kono N."/>
            <person name="Nakamura H."/>
            <person name="Ohtoshi R."/>
            <person name="Moran D.A.P."/>
            <person name="Shinohara A."/>
            <person name="Yoshida Y."/>
            <person name="Fujiwara M."/>
            <person name="Mori M."/>
            <person name="Tomita M."/>
            <person name="Arakawa K."/>
        </authorList>
    </citation>
    <scope>NUCLEOTIDE SEQUENCE [LARGE SCALE GENOMIC DNA]</scope>
</reference>
<keyword evidence="1" id="KW-0646">Protease inhibitor</keyword>
<dbReference type="SMART" id="SM00093">
    <property type="entry name" value="SERPIN"/>
    <property type="match status" value="1"/>
</dbReference>
<dbReference type="PANTHER" id="PTHR11461">
    <property type="entry name" value="SERINE PROTEASE INHIBITOR, SERPIN"/>
    <property type="match status" value="1"/>
</dbReference>
<dbReference type="AlphaFoldDB" id="A0A4Y2SED0"/>
<dbReference type="InterPro" id="IPR042185">
    <property type="entry name" value="Serpin_sf_2"/>
</dbReference>
<dbReference type="Gene3D" id="3.30.497.10">
    <property type="entry name" value="Antithrombin, subunit I, domain 2"/>
    <property type="match status" value="1"/>
</dbReference>
<organism evidence="7 8">
    <name type="scientific">Araneus ventricosus</name>
    <name type="common">Orbweaver spider</name>
    <name type="synonym">Epeira ventricosa</name>
    <dbReference type="NCBI Taxonomy" id="182803"/>
    <lineage>
        <taxon>Eukaryota</taxon>
        <taxon>Metazoa</taxon>
        <taxon>Ecdysozoa</taxon>
        <taxon>Arthropoda</taxon>
        <taxon>Chelicerata</taxon>
        <taxon>Arachnida</taxon>
        <taxon>Araneae</taxon>
        <taxon>Araneomorphae</taxon>
        <taxon>Entelegynae</taxon>
        <taxon>Araneoidea</taxon>
        <taxon>Araneidae</taxon>
        <taxon>Araneus</taxon>
    </lineage>
</organism>
<evidence type="ECO:0000259" key="6">
    <source>
        <dbReference type="SMART" id="SM00093"/>
    </source>
</evidence>
<keyword evidence="2" id="KW-0722">Serine protease inhibitor</keyword>
<feature type="region of interest" description="Disordered" evidence="4">
    <location>
        <begin position="435"/>
        <end position="457"/>
    </location>
</feature>
<comment type="caution">
    <text evidence="7">The sequence shown here is derived from an EMBL/GenBank/DDBJ whole genome shotgun (WGS) entry which is preliminary data.</text>
</comment>
<evidence type="ECO:0000313" key="7">
    <source>
        <dbReference type="EMBL" id="GBN85650.1"/>
    </source>
</evidence>
<dbReference type="InterPro" id="IPR042178">
    <property type="entry name" value="Serpin_sf_1"/>
</dbReference>
<comment type="similarity">
    <text evidence="3">Belongs to the serpin family.</text>
</comment>
<evidence type="ECO:0000256" key="5">
    <source>
        <dbReference type="SAM" id="SignalP"/>
    </source>
</evidence>
<dbReference type="Gene3D" id="2.30.39.10">
    <property type="entry name" value="Alpha-1-antitrypsin, domain 1"/>
    <property type="match status" value="1"/>
</dbReference>
<feature type="domain" description="Serpin" evidence="6">
    <location>
        <begin position="52"/>
        <end position="427"/>
    </location>
</feature>
<sequence length="530" mass="59775">MAKEMLFIAFLIFCVTKTITGQCITANDIIVNETSIGTAVRNLIDGSTQFSLNLLRTLHDDQRSDKEAKGLFFSPHSIWSALVVTYMGSRGATEQEMKNVLGIGDFDKATAWEAFRNIRNWDILQEPGWAEEYTQEPPHSSYHSANRIYFQRDTVFKDCMREMLDSEIGFLDFANNPVESRDEINRWVEKETQQKIKDLIPADGISSLTKMVVANAVYFKESWQQPFDEQKTVRRRFTTQSRKDIFVNMMNTRGRFLYGKSEELQCYALELPYAGNALSMTILLPKNRYNGVGILARSLTPERLRNLFLDLYPREVDVSVPKFKVEDSFELSPVLSRMGLRTLFDTRRVDLSGFTGQREFSVDAVHHKAFIDVNEEGTEAAGATAIISSRSARPTGPASFIADYPFIYFIRDTISNVILFLGTVQKPAEYGRRIIGRTESPRPAKASRKSELQSCNSSNTEARVLVAITGHGPTRTIAGGGTQNPTITVPMTRSKNPPTYPSISHMHIFEVPSGGSASKDKKVQWLDNFS</sequence>
<feature type="chain" id="PRO_5021407994" evidence="5">
    <location>
        <begin position="22"/>
        <end position="530"/>
    </location>
</feature>
<accession>A0A4Y2SED0</accession>
<dbReference type="GO" id="GO:0005615">
    <property type="term" value="C:extracellular space"/>
    <property type="evidence" value="ECO:0007669"/>
    <property type="project" value="InterPro"/>
</dbReference>
<name>A0A4Y2SED0_ARAVE</name>
<evidence type="ECO:0000256" key="4">
    <source>
        <dbReference type="SAM" id="MobiDB-lite"/>
    </source>
</evidence>
<evidence type="ECO:0000256" key="1">
    <source>
        <dbReference type="ARBA" id="ARBA00022690"/>
    </source>
</evidence>
<keyword evidence="8" id="KW-1185">Reference proteome</keyword>
<dbReference type="SUPFAM" id="SSF56574">
    <property type="entry name" value="Serpins"/>
    <property type="match status" value="1"/>
</dbReference>
<keyword evidence="5" id="KW-0732">Signal</keyword>
<dbReference type="InterPro" id="IPR000215">
    <property type="entry name" value="Serpin_fam"/>
</dbReference>
<dbReference type="PANTHER" id="PTHR11461:SF278">
    <property type="entry name" value="SERINE PROTEASE INHIBITOR 88EA"/>
    <property type="match status" value="1"/>
</dbReference>
<dbReference type="OrthoDB" id="9440847at2759"/>
<dbReference type="Proteomes" id="UP000499080">
    <property type="component" value="Unassembled WGS sequence"/>
</dbReference>
<dbReference type="Pfam" id="PF00079">
    <property type="entry name" value="Serpin"/>
    <property type="match status" value="1"/>
</dbReference>
<dbReference type="CDD" id="cd19594">
    <property type="entry name" value="serpin_crustaceans_chelicerates_insects"/>
    <property type="match status" value="1"/>
</dbReference>
<proteinExistence type="inferred from homology"/>